<evidence type="ECO:0000256" key="4">
    <source>
        <dbReference type="PROSITE-ProRule" id="PRU10007"/>
    </source>
</evidence>
<gene>
    <name evidence="8" type="ORF">KTS37_00360</name>
</gene>
<dbReference type="InterPro" id="IPR015590">
    <property type="entry name" value="Aldehyde_DH_dom"/>
</dbReference>
<name>A0AA41FYF8_9EURY</name>
<dbReference type="RefSeq" id="WP_162412464.1">
    <property type="nucleotide sequence ID" value="NZ_JAHQXE010000001.1"/>
</dbReference>
<accession>A0AA41FYF8</accession>
<evidence type="ECO:0000259" key="7">
    <source>
        <dbReference type="Pfam" id="PF00171"/>
    </source>
</evidence>
<feature type="domain" description="Aldehyde dehydrogenase" evidence="7">
    <location>
        <begin position="13"/>
        <end position="478"/>
    </location>
</feature>
<sequence>MTQTYENYIGGEWTGSESGETTEVTNPVDGEVVSTVPVSSTAETDAAVAAAVEATDEWAGMPGPERGAILRETGEILKNRKAELAETLTSEEGKPLGEAQGEVQRAIDIFYYYAEKARDFGGTVKQPSGGRAGLSTKKEPLGVAALITPWNYPIAIPAWKIAPALAVGNTVVVKPAMQAPTVGAKIIEALDEAGIPDGAINLVCGPGSEVGERLTTHDDVDAVSFTGSASIGEHVYEQSTANGKRAQAEMGGKNPTLVTSSADVDKAVDIVGAGAFGGTGQACTATSRAIVHEDVYDEFVDGIVDYAESLTVGDGLEGADMGPHVSQGELEGSLEYVDIAKSEGATHETGGEELTGDDYDAGNFISPAVFSDVEPDMRIAQEEVFGPVLAVIPVSDFEEGVEVANGVDYGLSASIVTEKVDEENAFIERSESGVVKVNEKTTGLELHVPFGGLKRSSTNTYREQGDAGLEFFSYIKTVYRNS</sequence>
<evidence type="ECO:0000256" key="1">
    <source>
        <dbReference type="ARBA" id="ARBA00009986"/>
    </source>
</evidence>
<feature type="active site" evidence="4">
    <location>
        <position position="249"/>
    </location>
</feature>
<dbReference type="Gene3D" id="3.40.605.10">
    <property type="entry name" value="Aldehyde Dehydrogenase, Chain A, domain 1"/>
    <property type="match status" value="1"/>
</dbReference>
<evidence type="ECO:0000256" key="3">
    <source>
        <dbReference type="ARBA" id="ARBA00023002"/>
    </source>
</evidence>
<evidence type="ECO:0000256" key="2">
    <source>
        <dbReference type="ARBA" id="ARBA00011881"/>
    </source>
</evidence>
<comment type="subunit">
    <text evidence="2">Homotetramer.</text>
</comment>
<evidence type="ECO:0000256" key="6">
    <source>
        <dbReference type="SAM" id="MobiDB-lite"/>
    </source>
</evidence>
<dbReference type="PROSITE" id="PS00687">
    <property type="entry name" value="ALDEHYDE_DEHYDR_GLU"/>
    <property type="match status" value="1"/>
</dbReference>
<feature type="region of interest" description="Disordered" evidence="6">
    <location>
        <begin position="1"/>
        <end position="23"/>
    </location>
</feature>
<keyword evidence="3 5" id="KW-0560">Oxidoreductase</keyword>
<feature type="compositionally biased region" description="Low complexity" evidence="6">
    <location>
        <begin position="10"/>
        <end position="23"/>
    </location>
</feature>
<dbReference type="Proteomes" id="UP001166304">
    <property type="component" value="Unassembled WGS sequence"/>
</dbReference>
<organism evidence="8 9">
    <name type="scientific">Haloarcula salina</name>
    <dbReference type="NCBI Taxonomy" id="1429914"/>
    <lineage>
        <taxon>Archaea</taxon>
        <taxon>Methanobacteriati</taxon>
        <taxon>Methanobacteriota</taxon>
        <taxon>Stenosarchaea group</taxon>
        <taxon>Halobacteria</taxon>
        <taxon>Halobacteriales</taxon>
        <taxon>Haloarculaceae</taxon>
        <taxon>Haloarcula</taxon>
    </lineage>
</organism>
<dbReference type="SUPFAM" id="SSF53720">
    <property type="entry name" value="ALDH-like"/>
    <property type="match status" value="1"/>
</dbReference>
<keyword evidence="9" id="KW-1185">Reference proteome</keyword>
<evidence type="ECO:0000256" key="5">
    <source>
        <dbReference type="RuleBase" id="RU003345"/>
    </source>
</evidence>
<dbReference type="InterPro" id="IPR016163">
    <property type="entry name" value="Ald_DH_C"/>
</dbReference>
<comment type="similarity">
    <text evidence="1 5">Belongs to the aldehyde dehydrogenase family.</text>
</comment>
<evidence type="ECO:0000313" key="8">
    <source>
        <dbReference type="EMBL" id="MBV0900224.1"/>
    </source>
</evidence>
<proteinExistence type="inferred from homology"/>
<dbReference type="Pfam" id="PF00171">
    <property type="entry name" value="Aldedh"/>
    <property type="match status" value="1"/>
</dbReference>
<dbReference type="EMBL" id="JAHQXE010000001">
    <property type="protein sequence ID" value="MBV0900224.1"/>
    <property type="molecule type" value="Genomic_DNA"/>
</dbReference>
<dbReference type="InterPro" id="IPR029510">
    <property type="entry name" value="Ald_DH_CS_GLU"/>
</dbReference>
<dbReference type="FunFam" id="3.40.605.10:FF:000007">
    <property type="entry name" value="NAD/NADP-dependent betaine aldehyde dehydrogenase"/>
    <property type="match status" value="1"/>
</dbReference>
<evidence type="ECO:0000313" key="9">
    <source>
        <dbReference type="Proteomes" id="UP001166304"/>
    </source>
</evidence>
<reference evidence="8" key="1">
    <citation type="submission" date="2021-06" db="EMBL/GenBank/DDBJ databases">
        <title>New haloarchaea isolates fom saline soil.</title>
        <authorList>
            <person name="Duran-Viseras A."/>
            <person name="Sanchez-Porro C.S."/>
            <person name="Ventosa A."/>
        </authorList>
    </citation>
    <scope>NUCLEOTIDE SEQUENCE</scope>
    <source>
        <strain evidence="8">JCM 18369</strain>
    </source>
</reference>
<dbReference type="InterPro" id="IPR016162">
    <property type="entry name" value="Ald_DH_N"/>
</dbReference>
<comment type="caution">
    <text evidence="8">The sequence shown here is derived from an EMBL/GenBank/DDBJ whole genome shotgun (WGS) entry which is preliminary data.</text>
</comment>
<dbReference type="AlphaFoldDB" id="A0AA41FYF8"/>
<dbReference type="Gene3D" id="3.40.309.10">
    <property type="entry name" value="Aldehyde Dehydrogenase, Chain A, domain 2"/>
    <property type="match status" value="1"/>
</dbReference>
<protein>
    <submittedName>
        <fullName evidence="8">Aldehyde dehydrogenase family protein</fullName>
    </submittedName>
</protein>
<dbReference type="GO" id="GO:0016620">
    <property type="term" value="F:oxidoreductase activity, acting on the aldehyde or oxo group of donors, NAD or NADP as acceptor"/>
    <property type="evidence" value="ECO:0007669"/>
    <property type="project" value="InterPro"/>
</dbReference>
<dbReference type="InterPro" id="IPR016161">
    <property type="entry name" value="Ald_DH/histidinol_DH"/>
</dbReference>
<dbReference type="PANTHER" id="PTHR11699">
    <property type="entry name" value="ALDEHYDE DEHYDROGENASE-RELATED"/>
    <property type="match status" value="1"/>
</dbReference>